<comment type="caution">
    <text evidence="2">The sequence shown here is derived from an EMBL/GenBank/DDBJ whole genome shotgun (WGS) entry which is preliminary data.</text>
</comment>
<sequence>MWQRRPFDDLSTMKLFEIYKLRDEVFTVEQKRIHNDIDDNDLKAIHVYDELDGQIAAYARVFLKQPGLVTFGRVVTAPNFRGKGLGNELLPQIMDTRQLLVCNIPNFARLFVMTSASICAC</sequence>
<dbReference type="EC" id="2.3.1.-" evidence="2"/>
<name>A0ABT7V1H5_9LACO</name>
<dbReference type="GO" id="GO:0016746">
    <property type="term" value="F:acyltransferase activity"/>
    <property type="evidence" value="ECO:0007669"/>
    <property type="project" value="UniProtKB-KW"/>
</dbReference>
<keyword evidence="2" id="KW-0808">Transferase</keyword>
<keyword evidence="3" id="KW-1185">Reference proteome</keyword>
<proteinExistence type="predicted"/>
<dbReference type="InterPro" id="IPR000182">
    <property type="entry name" value="GNAT_dom"/>
</dbReference>
<dbReference type="CDD" id="cd04301">
    <property type="entry name" value="NAT_SF"/>
    <property type="match status" value="1"/>
</dbReference>
<dbReference type="PROSITE" id="PS51186">
    <property type="entry name" value="GNAT"/>
    <property type="match status" value="1"/>
</dbReference>
<reference evidence="2 3" key="2">
    <citation type="submission" date="2023-06" db="EMBL/GenBank/DDBJ databases">
        <authorList>
            <person name="Zeman M."/>
            <person name="Kubasova T."/>
            <person name="Jahodarova E."/>
            <person name="Nykrynova M."/>
            <person name="Rychlik I."/>
        </authorList>
    </citation>
    <scope>NUCLEOTIDE SEQUENCE [LARGE SCALE GENOMIC DNA]</scope>
    <source>
        <strain evidence="2 3">161_Gplus</strain>
    </source>
</reference>
<dbReference type="Proteomes" id="UP001529343">
    <property type="component" value="Unassembled WGS sequence"/>
</dbReference>
<organism evidence="2 3">
    <name type="scientific">Limosilactobacillus pontis</name>
    <dbReference type="NCBI Taxonomy" id="35787"/>
    <lineage>
        <taxon>Bacteria</taxon>
        <taxon>Bacillati</taxon>
        <taxon>Bacillota</taxon>
        <taxon>Bacilli</taxon>
        <taxon>Lactobacillales</taxon>
        <taxon>Lactobacillaceae</taxon>
        <taxon>Limosilactobacillus</taxon>
    </lineage>
</organism>
<dbReference type="Pfam" id="PF00583">
    <property type="entry name" value="Acetyltransf_1"/>
    <property type="match status" value="1"/>
</dbReference>
<gene>
    <name evidence="2" type="ORF">QUW44_08445</name>
</gene>
<evidence type="ECO:0000313" key="2">
    <source>
        <dbReference type="EMBL" id="MDM8267167.1"/>
    </source>
</evidence>
<evidence type="ECO:0000313" key="3">
    <source>
        <dbReference type="Proteomes" id="UP001529343"/>
    </source>
</evidence>
<dbReference type="SUPFAM" id="SSF55729">
    <property type="entry name" value="Acyl-CoA N-acyltransferases (Nat)"/>
    <property type="match status" value="1"/>
</dbReference>
<accession>A0ABT7V1H5</accession>
<dbReference type="InterPro" id="IPR016181">
    <property type="entry name" value="Acyl_CoA_acyltransferase"/>
</dbReference>
<dbReference type="EMBL" id="JAUDDW010000041">
    <property type="protein sequence ID" value="MDM8267167.1"/>
    <property type="molecule type" value="Genomic_DNA"/>
</dbReference>
<dbReference type="Gene3D" id="3.40.630.30">
    <property type="match status" value="1"/>
</dbReference>
<feature type="non-terminal residue" evidence="2">
    <location>
        <position position="121"/>
    </location>
</feature>
<keyword evidence="2" id="KW-0012">Acyltransferase</keyword>
<protein>
    <submittedName>
        <fullName evidence="2">GNAT family N-acetyltransferase</fullName>
        <ecNumber evidence="2">2.3.1.-</ecNumber>
    </submittedName>
</protein>
<evidence type="ECO:0000259" key="1">
    <source>
        <dbReference type="PROSITE" id="PS51186"/>
    </source>
</evidence>
<reference evidence="3" key="1">
    <citation type="submission" date="2023-06" db="EMBL/GenBank/DDBJ databases">
        <title>Identification and characterization of horizontal gene transfer across gut microbiota members of farm animals based on homology search.</title>
        <authorList>
            <person name="Zeman M."/>
            <person name="Kubasova T."/>
            <person name="Jahodarova E."/>
            <person name="Nykrynova M."/>
            <person name="Rychlik I."/>
        </authorList>
    </citation>
    <scope>NUCLEOTIDE SEQUENCE [LARGE SCALE GENOMIC DNA]</scope>
    <source>
        <strain evidence="3">161_Gplus</strain>
    </source>
</reference>
<feature type="domain" description="N-acetyltransferase" evidence="1">
    <location>
        <begin position="5"/>
        <end position="121"/>
    </location>
</feature>